<name>A0A3P5W9T6_9MICC</name>
<dbReference type="PANTHER" id="PTHR30146:SF148">
    <property type="entry name" value="HTH-TYPE TRANSCRIPTIONAL REPRESSOR PURR-RELATED"/>
    <property type="match status" value="1"/>
</dbReference>
<dbReference type="SUPFAM" id="SSF53822">
    <property type="entry name" value="Periplasmic binding protein-like I"/>
    <property type="match status" value="1"/>
</dbReference>
<proteinExistence type="predicted"/>
<keyword evidence="1" id="KW-0678">Repressor</keyword>
<dbReference type="Gene3D" id="1.10.260.40">
    <property type="entry name" value="lambda repressor-like DNA-binding domains"/>
    <property type="match status" value="1"/>
</dbReference>
<dbReference type="Pfam" id="PF00356">
    <property type="entry name" value="LacI"/>
    <property type="match status" value="1"/>
</dbReference>
<dbReference type="SUPFAM" id="SSF47413">
    <property type="entry name" value="lambda repressor-like DNA-binding domains"/>
    <property type="match status" value="1"/>
</dbReference>
<protein>
    <submittedName>
        <fullName evidence="6">HTH-type transcriptional regulator DegA</fullName>
    </submittedName>
</protein>
<keyword evidence="3" id="KW-0238">DNA-binding</keyword>
<evidence type="ECO:0000256" key="3">
    <source>
        <dbReference type="ARBA" id="ARBA00023125"/>
    </source>
</evidence>
<dbReference type="EMBL" id="UXAU01000009">
    <property type="protein sequence ID" value="VDC18344.1"/>
    <property type="molecule type" value="Genomic_DNA"/>
</dbReference>
<keyword evidence="2" id="KW-0805">Transcription regulation</keyword>
<keyword evidence="4" id="KW-0804">Transcription</keyword>
<evidence type="ECO:0000256" key="1">
    <source>
        <dbReference type="ARBA" id="ARBA00022491"/>
    </source>
</evidence>
<dbReference type="Proteomes" id="UP000280861">
    <property type="component" value="Unassembled WGS sequence"/>
</dbReference>
<dbReference type="InterPro" id="IPR028082">
    <property type="entry name" value="Peripla_BP_I"/>
</dbReference>
<evidence type="ECO:0000313" key="6">
    <source>
        <dbReference type="EMBL" id="VDC18344.1"/>
    </source>
</evidence>
<evidence type="ECO:0000256" key="4">
    <source>
        <dbReference type="ARBA" id="ARBA00023163"/>
    </source>
</evidence>
<evidence type="ECO:0000313" key="7">
    <source>
        <dbReference type="Proteomes" id="UP000280861"/>
    </source>
</evidence>
<dbReference type="Pfam" id="PF13377">
    <property type="entry name" value="Peripla_BP_3"/>
    <property type="match status" value="1"/>
</dbReference>
<dbReference type="RefSeq" id="WP_124089880.1">
    <property type="nucleotide sequence ID" value="NZ_CBCRYA010000006.1"/>
</dbReference>
<evidence type="ECO:0000259" key="5">
    <source>
        <dbReference type="PROSITE" id="PS50932"/>
    </source>
</evidence>
<gene>
    <name evidence="6" type="primary">degA</name>
    <name evidence="6" type="ORF">PSET11_00210</name>
</gene>
<dbReference type="GO" id="GO:0000976">
    <property type="term" value="F:transcription cis-regulatory region binding"/>
    <property type="evidence" value="ECO:0007669"/>
    <property type="project" value="TreeGrafter"/>
</dbReference>
<feature type="domain" description="HTH lacI-type" evidence="5">
    <location>
        <begin position="5"/>
        <end position="61"/>
    </location>
</feature>
<evidence type="ECO:0000256" key="2">
    <source>
        <dbReference type="ARBA" id="ARBA00023015"/>
    </source>
</evidence>
<dbReference type="InterPro" id="IPR000843">
    <property type="entry name" value="HTH_LacI"/>
</dbReference>
<accession>A0A3P5W9T6</accession>
<dbReference type="CDD" id="cd01392">
    <property type="entry name" value="HTH_LacI"/>
    <property type="match status" value="1"/>
</dbReference>
<dbReference type="InterPro" id="IPR046335">
    <property type="entry name" value="LacI/GalR-like_sensor"/>
</dbReference>
<keyword evidence="7" id="KW-1185">Reference proteome</keyword>
<dbReference type="GO" id="GO:0003700">
    <property type="term" value="F:DNA-binding transcription factor activity"/>
    <property type="evidence" value="ECO:0007669"/>
    <property type="project" value="TreeGrafter"/>
</dbReference>
<organism evidence="6 7">
    <name type="scientific">Arthrobacter ulcerisalmonis</name>
    <dbReference type="NCBI Taxonomy" id="2483813"/>
    <lineage>
        <taxon>Bacteria</taxon>
        <taxon>Bacillati</taxon>
        <taxon>Actinomycetota</taxon>
        <taxon>Actinomycetes</taxon>
        <taxon>Micrococcales</taxon>
        <taxon>Micrococcaceae</taxon>
        <taxon>Arthrobacter</taxon>
    </lineage>
</organism>
<dbReference type="PANTHER" id="PTHR30146">
    <property type="entry name" value="LACI-RELATED TRANSCRIPTIONAL REPRESSOR"/>
    <property type="match status" value="1"/>
</dbReference>
<sequence>MNRKATALDVAKLAGVSRSAVSLVLNGRGNGNVASSSQQRIRDAAAALNYSPNRIALSLRNQQSGVIGIVSDQVVTSPFDGNIIAGADAVARSQGFVTLVMDTESDITRDESAVETLLDRQVDALMYVTVGLRPLHVPQNMARVPSILANCFDDRPDAGVPAVIPDEVRGGREATEHLMSLGHRDIAFLAGDSLTPAAPRRIDGYRTAFAAAGLPVDEDRVRQVGWDTDTGFHGAMKLLDGVQPGNRPTAILCANDRLAIGVVLACYRLGLDVPQDVSVMGYDDEFRIASTMVPALTTMALPLREMGAEAMTALLAEVAASPNERHDDGASTSGVNAAEVASSAATSMVRCQLVVRNSTGPVPAGR</sequence>
<dbReference type="PROSITE" id="PS50932">
    <property type="entry name" value="HTH_LACI_2"/>
    <property type="match status" value="1"/>
</dbReference>
<dbReference type="Gene3D" id="3.40.50.2300">
    <property type="match status" value="2"/>
</dbReference>
<reference evidence="6 7" key="1">
    <citation type="submission" date="2018-11" db="EMBL/GenBank/DDBJ databases">
        <authorList>
            <person name="Criscuolo A."/>
        </authorList>
    </citation>
    <scope>NUCLEOTIDE SEQUENCE [LARGE SCALE GENOMIC DNA]</scope>
    <source>
        <strain evidence="6">AT11b</strain>
    </source>
</reference>
<dbReference type="SMART" id="SM00354">
    <property type="entry name" value="HTH_LACI"/>
    <property type="match status" value="1"/>
</dbReference>
<dbReference type="CDD" id="cd06288">
    <property type="entry name" value="PBP1_sucrose_transcription_regulator"/>
    <property type="match status" value="1"/>
</dbReference>
<dbReference type="OrthoDB" id="9798934at2"/>
<dbReference type="AlphaFoldDB" id="A0A3P5W9T6"/>
<dbReference type="InterPro" id="IPR010982">
    <property type="entry name" value="Lambda_DNA-bd_dom_sf"/>
</dbReference>